<evidence type="ECO:0000256" key="6">
    <source>
        <dbReference type="ARBA" id="ARBA00034908"/>
    </source>
</evidence>
<dbReference type="PANTHER" id="PTHR28631:SF1">
    <property type="entry name" value="ACTIN MATURATION PROTEASE"/>
    <property type="match status" value="1"/>
</dbReference>
<evidence type="ECO:0000256" key="1">
    <source>
        <dbReference type="ARBA" id="ARBA00022438"/>
    </source>
</evidence>
<dbReference type="GO" id="GO:0006508">
    <property type="term" value="P:proteolysis"/>
    <property type="evidence" value="ECO:0007669"/>
    <property type="project" value="UniProtKB-KW"/>
</dbReference>
<evidence type="ECO:0000256" key="2">
    <source>
        <dbReference type="ARBA" id="ARBA00022670"/>
    </source>
</evidence>
<dbReference type="RefSeq" id="XP_030369219.1">
    <property type="nucleotide sequence ID" value="XM_030513359.1"/>
</dbReference>
<evidence type="ECO:0000256" key="7">
    <source>
        <dbReference type="ARBA" id="ARBA00049041"/>
    </source>
</evidence>
<accession>A0A6J2SZ71</accession>
<keyword evidence="2" id="KW-0645">Protease</keyword>
<dbReference type="OrthoDB" id="198816at2759"/>
<dbReference type="Pfam" id="PF21646">
    <property type="entry name" value="ACTMAP-like_C"/>
    <property type="match status" value="1"/>
</dbReference>
<sequence length="275" mass="30098">MSKMLVVVPPAPPPPPLGSLLRNPSQTFGRDEAVRTITNNGFVECSWAWEHPELQRGCYFNRVCENDAPKQCQYYDIPGLLQVGPTCGPTALTILLNATQRTTTPSELCAEAKALGYTLNGEIFSAQYLFELTRKHLLLGPGECQLYKGRLCCDKVKELLRAGGCLLVPYDADVNHAPCLKTGHRAHWALVLGYLIDSRDKFFVIARHGKSSNLAVWSLDVLSESNGNLQEFAQPKGYPCSTLFVQPPGGIGGVLGLRERAILVNGLPLPIVHVC</sequence>
<feature type="region of interest" description="Disordered" evidence="8">
    <location>
        <begin position="1"/>
        <end position="25"/>
    </location>
</feature>
<comment type="catalytic activity">
    <reaction evidence="7">
        <text>N-terminal N(alpha)-acetyl-L-cysteinyl-L-aspartyl-[protein] + H2O = N-terminal L-aspartyl-[protein] + N-acetyl-L-cysteine</text>
        <dbReference type="Rhea" id="RHEA:74579"/>
        <dbReference type="Rhea" id="RHEA-COMP:12669"/>
        <dbReference type="Rhea" id="RHEA-COMP:18395"/>
        <dbReference type="ChEBI" id="CHEBI:15377"/>
        <dbReference type="ChEBI" id="CHEBI:64720"/>
        <dbReference type="ChEBI" id="CHEBI:78236"/>
        <dbReference type="ChEBI" id="CHEBI:193599"/>
    </reaction>
    <physiologicalReaction direction="left-to-right" evidence="7">
        <dbReference type="Rhea" id="RHEA:74580"/>
    </physiologicalReaction>
</comment>
<evidence type="ECO:0000256" key="3">
    <source>
        <dbReference type="ARBA" id="ARBA00022801"/>
    </source>
</evidence>
<proteinExistence type="inferred from homology"/>
<keyword evidence="3" id="KW-0378">Hydrolase</keyword>
<dbReference type="InterPro" id="IPR040043">
    <property type="entry name" value="ACTMAP"/>
</dbReference>
<evidence type="ECO:0000256" key="5">
    <source>
        <dbReference type="ARBA" id="ARBA00034848"/>
    </source>
</evidence>
<protein>
    <recommendedName>
        <fullName evidence="5">Actin maturation protease</fullName>
    </recommendedName>
    <alternativeName>
        <fullName evidence="6">Actin aminopeptidase ACTMAP</fullName>
    </alternativeName>
</protein>
<evidence type="ECO:0000256" key="8">
    <source>
        <dbReference type="SAM" id="MobiDB-lite"/>
    </source>
</evidence>
<evidence type="ECO:0000256" key="4">
    <source>
        <dbReference type="ARBA" id="ARBA00034725"/>
    </source>
</evidence>
<dbReference type="PANTHER" id="PTHR28631">
    <property type="entry name" value="UPF0692 PROTEIN C19ORF54"/>
    <property type="match status" value="1"/>
</dbReference>
<comment type="similarity">
    <text evidence="4">Belongs to the ACTMAP family.</text>
</comment>
<dbReference type="GO" id="GO:0004177">
    <property type="term" value="F:aminopeptidase activity"/>
    <property type="evidence" value="ECO:0007669"/>
    <property type="project" value="UniProtKB-KW"/>
</dbReference>
<keyword evidence="1" id="KW-0031">Aminopeptidase</keyword>
<gene>
    <name evidence="10" type="primary">LOC115620219</name>
</gene>
<dbReference type="Proteomes" id="UP000504634">
    <property type="component" value="Unplaced"/>
</dbReference>
<reference evidence="10" key="1">
    <citation type="submission" date="2025-08" db="UniProtKB">
        <authorList>
            <consortium name="RefSeq"/>
        </authorList>
    </citation>
    <scope>IDENTIFICATION</scope>
    <source>
        <strain evidence="10">11010-0011.00</strain>
        <tissue evidence="10">Whole body</tissue>
    </source>
</reference>
<keyword evidence="9" id="KW-1185">Reference proteome</keyword>
<evidence type="ECO:0000313" key="9">
    <source>
        <dbReference type="Proteomes" id="UP000504634"/>
    </source>
</evidence>
<dbReference type="AlphaFoldDB" id="A0A6J2SZ71"/>
<dbReference type="GeneID" id="115620219"/>
<organism evidence="9 10">
    <name type="scientific">Drosophila lebanonensis</name>
    <name type="common">Fruit fly</name>
    <name type="synonym">Scaptodrosophila lebanonensis</name>
    <dbReference type="NCBI Taxonomy" id="7225"/>
    <lineage>
        <taxon>Eukaryota</taxon>
        <taxon>Metazoa</taxon>
        <taxon>Ecdysozoa</taxon>
        <taxon>Arthropoda</taxon>
        <taxon>Hexapoda</taxon>
        <taxon>Insecta</taxon>
        <taxon>Pterygota</taxon>
        <taxon>Neoptera</taxon>
        <taxon>Endopterygota</taxon>
        <taxon>Diptera</taxon>
        <taxon>Brachycera</taxon>
        <taxon>Muscomorpha</taxon>
        <taxon>Ephydroidea</taxon>
        <taxon>Drosophilidae</taxon>
        <taxon>Scaptodrosophila</taxon>
    </lineage>
</organism>
<name>A0A6J2SZ71_DROLE</name>
<evidence type="ECO:0000313" key="10">
    <source>
        <dbReference type="RefSeq" id="XP_030369219.1"/>
    </source>
</evidence>